<dbReference type="Pfam" id="PF03544">
    <property type="entry name" value="TonB_C"/>
    <property type="match status" value="1"/>
</dbReference>
<evidence type="ECO:0000256" key="6">
    <source>
        <dbReference type="ARBA" id="ARBA00022692"/>
    </source>
</evidence>
<evidence type="ECO:0000256" key="8">
    <source>
        <dbReference type="ARBA" id="ARBA00022989"/>
    </source>
</evidence>
<keyword evidence="8" id="KW-1133">Transmembrane helix</keyword>
<dbReference type="NCBIfam" id="TIGR01352">
    <property type="entry name" value="tonB_Cterm"/>
    <property type="match status" value="1"/>
</dbReference>
<keyword evidence="9" id="KW-0472">Membrane</keyword>
<gene>
    <name evidence="12" type="ordered locus">Sbal_3763</name>
</gene>
<organism evidence="12 13">
    <name type="scientific">Shewanella baltica (strain OS155 / ATCC BAA-1091)</name>
    <dbReference type="NCBI Taxonomy" id="325240"/>
    <lineage>
        <taxon>Bacteria</taxon>
        <taxon>Pseudomonadati</taxon>
        <taxon>Pseudomonadota</taxon>
        <taxon>Gammaproteobacteria</taxon>
        <taxon>Alteromonadales</taxon>
        <taxon>Shewanellaceae</taxon>
        <taxon>Shewanella</taxon>
    </lineage>
</organism>
<evidence type="ECO:0000256" key="2">
    <source>
        <dbReference type="ARBA" id="ARBA00006555"/>
    </source>
</evidence>
<dbReference type="PANTHER" id="PTHR33446">
    <property type="entry name" value="PROTEIN TONB-RELATED"/>
    <property type="match status" value="1"/>
</dbReference>
<feature type="domain" description="TonB C-terminal" evidence="11">
    <location>
        <begin position="279"/>
        <end position="373"/>
    </location>
</feature>
<dbReference type="InterPro" id="IPR006260">
    <property type="entry name" value="TonB/TolA_C"/>
</dbReference>
<dbReference type="AlphaFoldDB" id="A3D924"/>
<accession>A3D924</accession>
<evidence type="ECO:0000256" key="7">
    <source>
        <dbReference type="ARBA" id="ARBA00022927"/>
    </source>
</evidence>
<evidence type="ECO:0000256" key="5">
    <source>
        <dbReference type="ARBA" id="ARBA00022519"/>
    </source>
</evidence>
<keyword evidence="3" id="KW-0813">Transport</keyword>
<evidence type="ECO:0000256" key="4">
    <source>
        <dbReference type="ARBA" id="ARBA00022475"/>
    </source>
</evidence>
<keyword evidence="5" id="KW-0997">Cell inner membrane</keyword>
<dbReference type="EMBL" id="CP000563">
    <property type="protein sequence ID" value="ABN63237.1"/>
    <property type="molecule type" value="Genomic_DNA"/>
</dbReference>
<dbReference type="PROSITE" id="PS52015">
    <property type="entry name" value="TONB_CTD"/>
    <property type="match status" value="1"/>
</dbReference>
<dbReference type="RefSeq" id="WP_011847893.1">
    <property type="nucleotide sequence ID" value="NC_009052.1"/>
</dbReference>
<dbReference type="STRING" id="325240.Sbal_3763"/>
<keyword evidence="10" id="KW-0732">Signal</keyword>
<reference evidence="12 13" key="1">
    <citation type="submission" date="2007-02" db="EMBL/GenBank/DDBJ databases">
        <title>Complete sequence of chromosome of Shewanella baltica OS155.</title>
        <authorList>
            <consortium name="US DOE Joint Genome Institute"/>
            <person name="Copeland A."/>
            <person name="Lucas S."/>
            <person name="Lapidus A."/>
            <person name="Barry K."/>
            <person name="Detter J.C."/>
            <person name="Glavina del Rio T."/>
            <person name="Hammon N."/>
            <person name="Israni S."/>
            <person name="Dalin E."/>
            <person name="Tice H."/>
            <person name="Pitluck S."/>
            <person name="Sims D.R."/>
            <person name="Brettin T."/>
            <person name="Bruce D."/>
            <person name="Han C."/>
            <person name="Tapia R."/>
            <person name="Brainard J."/>
            <person name="Schmutz J."/>
            <person name="Larimer F."/>
            <person name="Land M."/>
            <person name="Hauser L."/>
            <person name="Kyrpides N."/>
            <person name="Mikhailova N."/>
            <person name="Brettar I."/>
            <person name="Klappenbach J."/>
            <person name="Konstantinidis K."/>
            <person name="Rodrigues J."/>
            <person name="Tiedje J."/>
            <person name="Richardson P."/>
        </authorList>
    </citation>
    <scope>NUCLEOTIDE SEQUENCE [LARGE SCALE GENOMIC DNA]</scope>
    <source>
        <strain evidence="13">OS155 / ATCC BAA-1091</strain>
    </source>
</reference>
<dbReference type="KEGG" id="sbl:Sbal_3763"/>
<evidence type="ECO:0000256" key="1">
    <source>
        <dbReference type="ARBA" id="ARBA00004383"/>
    </source>
</evidence>
<feature type="signal peptide" evidence="10">
    <location>
        <begin position="1"/>
        <end position="25"/>
    </location>
</feature>
<name>A3D924_SHEB5</name>
<evidence type="ECO:0000256" key="9">
    <source>
        <dbReference type="ARBA" id="ARBA00023136"/>
    </source>
</evidence>
<comment type="similarity">
    <text evidence="2">Belongs to the TonB family.</text>
</comment>
<dbReference type="GO" id="GO:0015031">
    <property type="term" value="P:protein transport"/>
    <property type="evidence" value="ECO:0007669"/>
    <property type="project" value="UniProtKB-KW"/>
</dbReference>
<dbReference type="OrthoDB" id="1628901at2"/>
<evidence type="ECO:0000313" key="12">
    <source>
        <dbReference type="EMBL" id="ABN63237.1"/>
    </source>
</evidence>
<dbReference type="SUPFAM" id="SSF74653">
    <property type="entry name" value="TolA/TonB C-terminal domain"/>
    <property type="match status" value="1"/>
</dbReference>
<dbReference type="InterPro" id="IPR037682">
    <property type="entry name" value="TonB_C"/>
</dbReference>
<comment type="subcellular location">
    <subcellularLocation>
        <location evidence="1">Cell inner membrane</location>
        <topology evidence="1">Single-pass membrane protein</topology>
        <orientation evidence="1">Periplasmic side</orientation>
    </subcellularLocation>
</comment>
<feature type="chain" id="PRO_5002652339" evidence="10">
    <location>
        <begin position="26"/>
        <end position="373"/>
    </location>
</feature>
<proteinExistence type="inferred from homology"/>
<dbReference type="GO" id="GO:0055085">
    <property type="term" value="P:transmembrane transport"/>
    <property type="evidence" value="ECO:0007669"/>
    <property type="project" value="InterPro"/>
</dbReference>
<dbReference type="Proteomes" id="UP000001557">
    <property type="component" value="Chromosome"/>
</dbReference>
<dbReference type="PANTHER" id="PTHR33446:SF14">
    <property type="entry name" value="PROTEIN TONB"/>
    <property type="match status" value="1"/>
</dbReference>
<keyword evidence="7" id="KW-0653">Protein transport</keyword>
<dbReference type="GO" id="GO:0005886">
    <property type="term" value="C:plasma membrane"/>
    <property type="evidence" value="ECO:0007669"/>
    <property type="project" value="UniProtKB-SubCell"/>
</dbReference>
<dbReference type="Gene3D" id="3.30.1150.10">
    <property type="match status" value="1"/>
</dbReference>
<keyword evidence="4" id="KW-1003">Cell membrane</keyword>
<evidence type="ECO:0000256" key="3">
    <source>
        <dbReference type="ARBA" id="ARBA00022448"/>
    </source>
</evidence>
<protein>
    <submittedName>
        <fullName evidence="12">TonB family protein</fullName>
    </submittedName>
</protein>
<evidence type="ECO:0000256" key="10">
    <source>
        <dbReference type="SAM" id="SignalP"/>
    </source>
</evidence>
<keyword evidence="6" id="KW-0812">Transmembrane</keyword>
<dbReference type="InterPro" id="IPR051045">
    <property type="entry name" value="TonB-dependent_transducer"/>
</dbReference>
<evidence type="ECO:0000313" key="13">
    <source>
        <dbReference type="Proteomes" id="UP000001557"/>
    </source>
</evidence>
<keyword evidence="13" id="KW-1185">Reference proteome</keyword>
<dbReference type="HOGENOM" id="CLU_747805_0_0_6"/>
<sequence precursor="true">MSHGKMLPIACLLALTLGTSLSVHASENSFTKAYSDYQAAVEKGDAAKIEASAKIAYQLGEAQYAKDSVDLANLALNWASAIEKQVAPYPFTEKNLPKTAKANELYQLALANYKVHYGKKALELIDPLLGAAQTAVEAKDAKEDFLTAIAIAEKSDKKKLIADVKMAAFNRLSHTQLYTSSVRRYAFDAYDIYKEILPENAIDRVKATYVVGAVEFVEKHDVKAEPLLLEVVKQFDALNFSHPYALSAHAYLVELYERQGKRDASTAHCIAIGKMRPWADTQEQQPIFRTLPDYPMSYAQRGKSGWVQLKFTIDEHGFVKNPEILASKGGALFEKESIETLDKWRYAPKFENGKAVYSASISLADPATINLAG</sequence>
<evidence type="ECO:0000259" key="11">
    <source>
        <dbReference type="PROSITE" id="PS52015"/>
    </source>
</evidence>